<evidence type="ECO:0000256" key="13">
    <source>
        <dbReference type="ARBA" id="ARBA00023277"/>
    </source>
</evidence>
<evidence type="ECO:0000256" key="8">
    <source>
        <dbReference type="ARBA" id="ARBA00014165"/>
    </source>
</evidence>
<evidence type="ECO:0000256" key="7">
    <source>
        <dbReference type="ARBA" id="ARBA00013185"/>
    </source>
</evidence>
<dbReference type="GO" id="GO:0030246">
    <property type="term" value="F:carbohydrate binding"/>
    <property type="evidence" value="ECO:0007669"/>
    <property type="project" value="InterPro"/>
</dbReference>
<comment type="subunit">
    <text evidence="6">Monomer.</text>
</comment>
<evidence type="ECO:0000256" key="14">
    <source>
        <dbReference type="PIRNR" id="PIRNR005096"/>
    </source>
</evidence>
<evidence type="ECO:0000256" key="4">
    <source>
        <dbReference type="ARBA" id="ARBA00005028"/>
    </source>
</evidence>
<dbReference type="Pfam" id="PF01263">
    <property type="entry name" value="Aldose_epim"/>
    <property type="match status" value="1"/>
</dbReference>
<dbReference type="GO" id="GO:0006006">
    <property type="term" value="P:glucose metabolic process"/>
    <property type="evidence" value="ECO:0007669"/>
    <property type="project" value="TreeGrafter"/>
</dbReference>
<feature type="binding site" evidence="17">
    <location>
        <begin position="209"/>
        <end position="211"/>
    </location>
    <ligand>
        <name>beta-D-galactose</name>
        <dbReference type="ChEBI" id="CHEBI:27667"/>
    </ligand>
</feature>
<dbReference type="Proteomes" id="UP000184474">
    <property type="component" value="Unassembled WGS sequence"/>
</dbReference>
<comment type="subcellular location">
    <subcellularLocation>
        <location evidence="3">Cytoplasm</location>
    </subcellularLocation>
</comment>
<dbReference type="GO" id="GO:0005737">
    <property type="term" value="C:cytoplasm"/>
    <property type="evidence" value="ECO:0007669"/>
    <property type="project" value="UniProtKB-SubCell"/>
</dbReference>
<dbReference type="SUPFAM" id="SSF74650">
    <property type="entry name" value="Galactose mutarotase-like"/>
    <property type="match status" value="1"/>
</dbReference>
<evidence type="ECO:0000256" key="11">
    <source>
        <dbReference type="ARBA" id="ARBA00022837"/>
    </source>
</evidence>
<dbReference type="RefSeq" id="WP_073121940.1">
    <property type="nucleotide sequence ID" value="NZ_FRAA01000003.1"/>
</dbReference>
<proteinExistence type="inferred from homology"/>
<accession>A0A1M6PUW0</accession>
<dbReference type="GO" id="GO:0033499">
    <property type="term" value="P:galactose catabolic process via UDP-galactose, Leloir pathway"/>
    <property type="evidence" value="ECO:0007669"/>
    <property type="project" value="TreeGrafter"/>
</dbReference>
<keyword evidence="9" id="KW-0963">Cytoplasm</keyword>
<evidence type="ECO:0000256" key="5">
    <source>
        <dbReference type="ARBA" id="ARBA00006206"/>
    </source>
</evidence>
<dbReference type="PANTHER" id="PTHR10091:SF0">
    <property type="entry name" value="GALACTOSE MUTAROTASE"/>
    <property type="match status" value="1"/>
</dbReference>
<evidence type="ECO:0000256" key="6">
    <source>
        <dbReference type="ARBA" id="ARBA00011245"/>
    </source>
</evidence>
<dbReference type="CDD" id="cd09019">
    <property type="entry name" value="galactose_mutarotase_like"/>
    <property type="match status" value="1"/>
</dbReference>
<feature type="signal peptide" evidence="18">
    <location>
        <begin position="1"/>
        <end position="19"/>
    </location>
</feature>
<feature type="active site" description="Proton acceptor" evidence="15">
    <location>
        <position position="346"/>
    </location>
</feature>
<evidence type="ECO:0000256" key="9">
    <source>
        <dbReference type="ARBA" id="ARBA00022490"/>
    </source>
</evidence>
<keyword evidence="20" id="KW-1185">Reference proteome</keyword>
<dbReference type="UniPathway" id="UPA00242"/>
<comment type="catalytic activity">
    <reaction evidence="1 14">
        <text>alpha-D-glucose = beta-D-glucose</text>
        <dbReference type="Rhea" id="RHEA:10264"/>
        <dbReference type="ChEBI" id="CHEBI:15903"/>
        <dbReference type="ChEBI" id="CHEBI:17925"/>
        <dbReference type="EC" id="5.1.3.3"/>
    </reaction>
</comment>
<dbReference type="InterPro" id="IPR011013">
    <property type="entry name" value="Gal_mutarotase_sf_dom"/>
</dbReference>
<comment type="similarity">
    <text evidence="5 14">Belongs to the aldose epimerase family.</text>
</comment>
<dbReference type="InterPro" id="IPR047215">
    <property type="entry name" value="Galactose_mutarotase-like"/>
</dbReference>
<evidence type="ECO:0000256" key="1">
    <source>
        <dbReference type="ARBA" id="ARBA00001614"/>
    </source>
</evidence>
<evidence type="ECO:0000256" key="12">
    <source>
        <dbReference type="ARBA" id="ARBA00023235"/>
    </source>
</evidence>
<keyword evidence="11" id="KW-0106">Calcium</keyword>
<dbReference type="PANTHER" id="PTHR10091">
    <property type="entry name" value="ALDOSE-1-EPIMERASE"/>
    <property type="match status" value="1"/>
</dbReference>
<feature type="chain" id="PRO_5012748403" description="Aldose 1-epimerase" evidence="18">
    <location>
        <begin position="20"/>
        <end position="381"/>
    </location>
</feature>
<evidence type="ECO:0000256" key="17">
    <source>
        <dbReference type="PIRSR" id="PIRSR005096-3"/>
    </source>
</evidence>
<evidence type="ECO:0000256" key="15">
    <source>
        <dbReference type="PIRSR" id="PIRSR005096-1"/>
    </source>
</evidence>
<dbReference type="EC" id="5.1.3.3" evidence="7 14"/>
<dbReference type="InterPro" id="IPR014718">
    <property type="entry name" value="GH-type_carb-bd"/>
</dbReference>
<evidence type="ECO:0000256" key="2">
    <source>
        <dbReference type="ARBA" id="ARBA00001913"/>
    </source>
</evidence>
<dbReference type="FunFam" id="2.70.98.10:FF:000003">
    <property type="entry name" value="Aldose 1-epimerase"/>
    <property type="match status" value="1"/>
</dbReference>
<evidence type="ECO:0000256" key="16">
    <source>
        <dbReference type="PIRSR" id="PIRSR005096-2"/>
    </source>
</evidence>
<feature type="binding site" evidence="16">
    <location>
        <position position="281"/>
    </location>
    <ligand>
        <name>beta-D-galactose</name>
        <dbReference type="ChEBI" id="CHEBI:27667"/>
    </ligand>
</feature>
<comment type="cofactor">
    <cofactor evidence="2">
        <name>Ca(2+)</name>
        <dbReference type="ChEBI" id="CHEBI:29108"/>
    </cofactor>
</comment>
<dbReference type="Gene3D" id="2.70.98.10">
    <property type="match status" value="1"/>
</dbReference>
<comment type="pathway">
    <text evidence="4 14">Carbohydrate metabolism; hexose metabolism.</text>
</comment>
<dbReference type="PROSITE" id="PS00545">
    <property type="entry name" value="ALDOSE_1_EPIMERASE"/>
    <property type="match status" value="1"/>
</dbReference>
<keyword evidence="13 14" id="KW-0119">Carbohydrate metabolism</keyword>
<dbReference type="AlphaFoldDB" id="A0A1M6PUW0"/>
<name>A0A1M6PUW0_REIAG</name>
<keyword evidence="18" id="KW-0732">Signal</keyword>
<feature type="binding site" evidence="17">
    <location>
        <begin position="109"/>
        <end position="110"/>
    </location>
    <ligand>
        <name>beta-D-galactose</name>
        <dbReference type="ChEBI" id="CHEBI:27667"/>
    </ligand>
</feature>
<reference evidence="20" key="1">
    <citation type="submission" date="2016-11" db="EMBL/GenBank/DDBJ databases">
        <authorList>
            <person name="Varghese N."/>
            <person name="Submissions S."/>
        </authorList>
    </citation>
    <scope>NUCLEOTIDE SEQUENCE [LARGE SCALE GENOMIC DNA]</scope>
    <source>
        <strain evidence="20">DSM 26134</strain>
    </source>
</reference>
<evidence type="ECO:0000256" key="18">
    <source>
        <dbReference type="SAM" id="SignalP"/>
    </source>
</evidence>
<dbReference type="InterPro" id="IPR015443">
    <property type="entry name" value="Aldose_1-epimerase"/>
</dbReference>
<dbReference type="GO" id="GO:0004034">
    <property type="term" value="F:aldose 1-epimerase activity"/>
    <property type="evidence" value="ECO:0007669"/>
    <property type="project" value="UniProtKB-EC"/>
</dbReference>
<keyword evidence="12 14" id="KW-0413">Isomerase</keyword>
<dbReference type="STRING" id="156994.SAMN04488028_10351"/>
<organism evidence="19 20">
    <name type="scientific">Reichenbachiella agariperforans</name>
    <dbReference type="NCBI Taxonomy" id="156994"/>
    <lineage>
        <taxon>Bacteria</taxon>
        <taxon>Pseudomonadati</taxon>
        <taxon>Bacteroidota</taxon>
        <taxon>Cytophagia</taxon>
        <taxon>Cytophagales</taxon>
        <taxon>Reichenbachiellaceae</taxon>
        <taxon>Reichenbachiella</taxon>
    </lineage>
</organism>
<dbReference type="PIRSF" id="PIRSF005096">
    <property type="entry name" value="GALM"/>
    <property type="match status" value="1"/>
</dbReference>
<dbReference type="InterPro" id="IPR018052">
    <property type="entry name" value="Ald1_epimerase_CS"/>
</dbReference>
<evidence type="ECO:0000313" key="20">
    <source>
        <dbReference type="Proteomes" id="UP000184474"/>
    </source>
</evidence>
<dbReference type="NCBIfam" id="NF008277">
    <property type="entry name" value="PRK11055.1"/>
    <property type="match status" value="1"/>
</dbReference>
<keyword evidence="10" id="KW-0597">Phosphoprotein</keyword>
<evidence type="ECO:0000256" key="10">
    <source>
        <dbReference type="ARBA" id="ARBA00022553"/>
    </source>
</evidence>
<dbReference type="InterPro" id="IPR008183">
    <property type="entry name" value="Aldose_1/G6P_1-epimerase"/>
</dbReference>
<evidence type="ECO:0000256" key="3">
    <source>
        <dbReference type="ARBA" id="ARBA00004496"/>
    </source>
</evidence>
<feature type="active site" description="Proton donor" evidence="15">
    <location>
        <position position="209"/>
    </location>
</feature>
<dbReference type="EMBL" id="FRAA01000003">
    <property type="protein sequence ID" value="SHK11773.1"/>
    <property type="molecule type" value="Genomic_DNA"/>
</dbReference>
<protein>
    <recommendedName>
        <fullName evidence="8 14">Aldose 1-epimerase</fullName>
        <ecNumber evidence="7 14">5.1.3.3</ecNumber>
    </recommendedName>
</protein>
<evidence type="ECO:0000313" key="19">
    <source>
        <dbReference type="EMBL" id="SHK11773.1"/>
    </source>
</evidence>
<sequence>MKINIIILVASLSIWGCTASQPQEEATNSVSINESKFGTLPDGQETTLYTLKNRQGTAVSITDFGGVITSLIVADKEGDMADIVLGFNEVEHYIAEAPYFGAVIGRYGNRIANGQFTLGTDSYQLATNDGNNHLHGGIKGFDKVLWEAKSFENENAVGIVLTRTSPDMEEGYPGNLTTEVTYTLNNENQIVMEYKATTDKTTVVNLTNHSYFNLSGEASNTILDHVLELPADSFLPVDSTLIPTGELRPVAATPFDFQTPAVIGDRIDHENQQLLYGQGYDHCWVYKDTTDQMKYGGSLYHPQSGRLMKIYTMEPAIQFYSGNFLDGSLTGKSAVAYQYRTGLCLETQHYPDSPNQVAFPTTVLEPGQTYQTKTIYEFGVK</sequence>
<gene>
    <name evidence="19" type="ORF">SAMN04488028_10351</name>
</gene>